<dbReference type="RefSeq" id="WP_165181025.1">
    <property type="nucleotide sequence ID" value="NZ_JAAKZI010000006.1"/>
</dbReference>
<dbReference type="SUPFAM" id="SSF51445">
    <property type="entry name" value="(Trans)glycosidases"/>
    <property type="match status" value="1"/>
</dbReference>
<accession>A0ABX0DC57</accession>
<dbReference type="PANTHER" id="PTHR13170:SF16">
    <property type="entry name" value="PROTEIN O-GLCNACASE"/>
    <property type="match status" value="1"/>
</dbReference>
<feature type="domain" description="GH84" evidence="6">
    <location>
        <begin position="206"/>
        <end position="491"/>
    </location>
</feature>
<evidence type="ECO:0000259" key="6">
    <source>
        <dbReference type="PROSITE" id="PS52009"/>
    </source>
</evidence>
<dbReference type="Pfam" id="PF07555">
    <property type="entry name" value="NAGidase"/>
    <property type="match status" value="1"/>
</dbReference>
<dbReference type="Pfam" id="PF00754">
    <property type="entry name" value="F5_F8_type_C"/>
    <property type="match status" value="1"/>
</dbReference>
<dbReference type="PROSITE" id="PS52009">
    <property type="entry name" value="GH84"/>
    <property type="match status" value="1"/>
</dbReference>
<keyword evidence="8" id="KW-1185">Reference proteome</keyword>
<organism evidence="7 8">
    <name type="scientific">Arthrobacter silviterrae</name>
    <dbReference type="NCBI Taxonomy" id="2026658"/>
    <lineage>
        <taxon>Bacteria</taxon>
        <taxon>Bacillati</taxon>
        <taxon>Actinomycetota</taxon>
        <taxon>Actinomycetes</taxon>
        <taxon>Micrococcales</taxon>
        <taxon>Micrococcaceae</taxon>
        <taxon>Arthrobacter</taxon>
    </lineage>
</organism>
<proteinExistence type="inferred from homology"/>
<dbReference type="SUPFAM" id="SSF49785">
    <property type="entry name" value="Galactose-binding domain-like"/>
    <property type="match status" value="1"/>
</dbReference>
<dbReference type="InterPro" id="IPR029018">
    <property type="entry name" value="Hex-like_dom2"/>
</dbReference>
<evidence type="ECO:0000313" key="7">
    <source>
        <dbReference type="EMBL" id="NGN82929.1"/>
    </source>
</evidence>
<dbReference type="Gene3D" id="1.20.58.460">
    <property type="entry name" value="Hyaluronidase post-catalytic domain-like"/>
    <property type="match status" value="1"/>
</dbReference>
<dbReference type="Gene3D" id="2.60.120.260">
    <property type="entry name" value="Galactose-binding domain-like"/>
    <property type="match status" value="1"/>
</dbReference>
<evidence type="ECO:0000256" key="1">
    <source>
        <dbReference type="ARBA" id="ARBA00022801"/>
    </source>
</evidence>
<evidence type="ECO:0000256" key="4">
    <source>
        <dbReference type="SAM" id="SignalP"/>
    </source>
</evidence>
<dbReference type="EMBL" id="JAAKZI010000006">
    <property type="protein sequence ID" value="NGN82929.1"/>
    <property type="molecule type" value="Genomic_DNA"/>
</dbReference>
<dbReference type="PROSITE" id="PS50022">
    <property type="entry name" value="FA58C_3"/>
    <property type="match status" value="1"/>
</dbReference>
<dbReference type="InterPro" id="IPR000421">
    <property type="entry name" value="FA58C"/>
</dbReference>
<dbReference type="InterPro" id="IPR051822">
    <property type="entry name" value="Glycosyl_Hydrolase_84"/>
</dbReference>
<feature type="chain" id="PRO_5045460500" evidence="4">
    <location>
        <begin position="36"/>
        <end position="923"/>
    </location>
</feature>
<reference evidence="7 8" key="1">
    <citation type="submission" date="2020-02" db="EMBL/GenBank/DDBJ databases">
        <title>Genome sequence of the type strain DSM 27180 of Arthrobacter silviterrae.</title>
        <authorList>
            <person name="Gao J."/>
            <person name="Sun J."/>
        </authorList>
    </citation>
    <scope>NUCLEOTIDE SEQUENCE [LARGE SCALE GENOMIC DNA]</scope>
    <source>
        <strain evidence="7 8">DSM 27180</strain>
    </source>
</reference>
<comment type="caution">
    <text evidence="7">The sequence shown here is derived from an EMBL/GenBank/DDBJ whole genome shotgun (WGS) entry which is preliminary data.</text>
</comment>
<dbReference type="InterPro" id="IPR008979">
    <property type="entry name" value="Galactose-bd-like_sf"/>
</dbReference>
<keyword evidence="2 3" id="KW-0326">Glycosidase</keyword>
<keyword evidence="4" id="KW-0732">Signal</keyword>
<dbReference type="Pfam" id="PF02838">
    <property type="entry name" value="Glyco_hydro_20b"/>
    <property type="match status" value="1"/>
</dbReference>
<sequence length="923" mass="96055">MTLENSPIIKRIAGAGAAALVAGALILTAAPGALAGGQAEDGQAAGTTAAGSAGSSAVPAIYPVPQSVAAQGREVPLNGRVTLVVGRTTDKAAVTAATTLLSGEGNNVNVVTGAQDIKNGSVIYLGTPQDNPTVKDALGKLGIDAAPTLAHAEGYVLATGSIDGLDTAVLAGADNNGTFYAVQTLRQVINKKAIAPVRVLDWPLMSVRGTVEGFYGTPWSHQARLDQFAFYGQQKMNTYIYSPKDDPLLRAQWRELYTGTEQQQLKELIDTAAANHVKFTYALSPGNDICYSNKADLDSTVAKFDSLYSLGVRDFYIALDDIAPYLQCAADKAMFPKTNFKGLADAQAYYLNAVNAQFIKTHPDAGALQMVPTNYAGSAADPYKGELGLAMDKDILLQWTGEQVVSHRITTASTKAAQVTYGTASDPRGLFIWDNYPVNDFAQNKLFLAPLIGRDADLYTSTAGITANPMIESYASLPTLFNFADFTWNGPAYQPRQSMDAALKLLAGTGKGALESLTAFADLNQNWQNDSLTPSAPALSADVAAFWAQYDAGTFPVHSALADRAALIRQMPQDLAGMASAGFYSDTKHWIDTAANWGGATGYALDMLRAVTKGDGPAVVQARTRLNAAVAAAGAATQPTLDQGLVVPQVGDGVFGQFITKAKSVADAWLGAVPTAGSAPTAVTSFAPYGNNTADKMFDGDTGTIFWTNSAPAVGSTIGADLGGPASITGVKIQQSDSDTVSADMMYHALLQYSVDGATWTDAGTFDNAPVISATFATPVTARYVRIIATAPNPGGKWIKVREFTVNTVPMGVTSTIPSADGSVLSAAVDGRVDTAWTGARPAVAGDNITQLFDPRTVPAITVVGTAAGTVEVQRGGAWTAAGRLKSGYTNVSVGGNPVTGIRLVLDAGAAPVVNEIIVGAAR</sequence>
<dbReference type="InterPro" id="IPR011496">
    <property type="entry name" value="O-GlcNAcase_cat"/>
</dbReference>
<feature type="active site" description="Proton donor" evidence="3">
    <location>
        <position position="321"/>
    </location>
</feature>
<evidence type="ECO:0000256" key="2">
    <source>
        <dbReference type="ARBA" id="ARBA00023295"/>
    </source>
</evidence>
<dbReference type="Gene3D" id="3.30.379.10">
    <property type="entry name" value="Chitobiase/beta-hexosaminidase domain 2-like"/>
    <property type="match status" value="1"/>
</dbReference>
<comment type="similarity">
    <text evidence="3">Belongs to the glycosyl hydrolase 84 family.</text>
</comment>
<dbReference type="Proteomes" id="UP000479226">
    <property type="component" value="Unassembled WGS sequence"/>
</dbReference>
<feature type="domain" description="F5/8 type C" evidence="5">
    <location>
        <begin position="665"/>
        <end position="806"/>
    </location>
</feature>
<dbReference type="InterPro" id="IPR015882">
    <property type="entry name" value="HEX_bac_N"/>
</dbReference>
<dbReference type="PANTHER" id="PTHR13170">
    <property type="entry name" value="O-GLCNACASE"/>
    <property type="match status" value="1"/>
</dbReference>
<evidence type="ECO:0000259" key="5">
    <source>
        <dbReference type="PROSITE" id="PS50022"/>
    </source>
</evidence>
<dbReference type="Gene3D" id="3.20.20.80">
    <property type="entry name" value="Glycosidases"/>
    <property type="match status" value="1"/>
</dbReference>
<evidence type="ECO:0000313" key="8">
    <source>
        <dbReference type="Proteomes" id="UP000479226"/>
    </source>
</evidence>
<name>A0ABX0DC57_9MICC</name>
<keyword evidence="1 3" id="KW-0378">Hydrolase</keyword>
<dbReference type="SUPFAM" id="SSF55545">
    <property type="entry name" value="beta-N-acetylhexosaminidase-like domain"/>
    <property type="match status" value="1"/>
</dbReference>
<dbReference type="InterPro" id="IPR017853">
    <property type="entry name" value="GH"/>
</dbReference>
<gene>
    <name evidence="7" type="ORF">G6N77_05530</name>
</gene>
<protein>
    <submittedName>
        <fullName evidence="7">Carbohydrate-binding protein</fullName>
    </submittedName>
</protein>
<feature type="signal peptide" evidence="4">
    <location>
        <begin position="1"/>
        <end position="35"/>
    </location>
</feature>
<evidence type="ECO:0000256" key="3">
    <source>
        <dbReference type="PROSITE-ProRule" id="PRU01353"/>
    </source>
</evidence>